<evidence type="ECO:0000256" key="2">
    <source>
        <dbReference type="ARBA" id="ARBA00005594"/>
    </source>
</evidence>
<dbReference type="InterPro" id="IPR001278">
    <property type="entry name" value="Arg-tRNA-ligase"/>
</dbReference>
<dbReference type="EMBL" id="DRBW01000259">
    <property type="protein sequence ID" value="HDM90955.1"/>
    <property type="molecule type" value="Genomic_DNA"/>
</dbReference>
<keyword evidence="4" id="KW-0963">Cytoplasm</keyword>
<evidence type="ECO:0000256" key="7">
    <source>
        <dbReference type="ARBA" id="ARBA00022840"/>
    </source>
</evidence>
<dbReference type="Pfam" id="PF05746">
    <property type="entry name" value="DALR_1"/>
    <property type="match status" value="1"/>
</dbReference>
<gene>
    <name evidence="12" type="primary">argS</name>
    <name evidence="12" type="ORF">ENG67_07095</name>
</gene>
<dbReference type="Proteomes" id="UP000885931">
    <property type="component" value="Unassembled WGS sequence"/>
</dbReference>
<keyword evidence="7" id="KW-0067">ATP-binding</keyword>
<keyword evidence="5 12" id="KW-0436">Ligase</keyword>
<dbReference type="SMART" id="SM00836">
    <property type="entry name" value="DALR_1"/>
    <property type="match status" value="1"/>
</dbReference>
<evidence type="ECO:0000256" key="9">
    <source>
        <dbReference type="ARBA" id="ARBA00023146"/>
    </source>
</evidence>
<feature type="non-terminal residue" evidence="12">
    <location>
        <position position="1"/>
    </location>
</feature>
<dbReference type="PANTHER" id="PTHR11956:SF5">
    <property type="entry name" value="ARGININE--TRNA LIGASE, CYTOPLASMIC"/>
    <property type="match status" value="1"/>
</dbReference>
<evidence type="ECO:0000256" key="5">
    <source>
        <dbReference type="ARBA" id="ARBA00022598"/>
    </source>
</evidence>
<dbReference type="AlphaFoldDB" id="A0A7C0XBQ2"/>
<dbReference type="GO" id="GO:0006420">
    <property type="term" value="P:arginyl-tRNA aminoacylation"/>
    <property type="evidence" value="ECO:0007669"/>
    <property type="project" value="InterPro"/>
</dbReference>
<dbReference type="Gene3D" id="1.10.730.10">
    <property type="entry name" value="Isoleucyl-tRNA Synthetase, Domain 1"/>
    <property type="match status" value="1"/>
</dbReference>
<keyword evidence="9" id="KW-0030">Aminoacyl-tRNA synthetase</keyword>
<dbReference type="SUPFAM" id="SSF52374">
    <property type="entry name" value="Nucleotidylyl transferase"/>
    <property type="match status" value="1"/>
</dbReference>
<comment type="subcellular location">
    <subcellularLocation>
        <location evidence="1">Cytoplasm</location>
    </subcellularLocation>
</comment>
<comment type="catalytic activity">
    <reaction evidence="10">
        <text>tRNA(Arg) + L-arginine + ATP = L-arginyl-tRNA(Arg) + AMP + diphosphate</text>
        <dbReference type="Rhea" id="RHEA:20301"/>
        <dbReference type="Rhea" id="RHEA-COMP:9658"/>
        <dbReference type="Rhea" id="RHEA-COMP:9673"/>
        <dbReference type="ChEBI" id="CHEBI:30616"/>
        <dbReference type="ChEBI" id="CHEBI:32682"/>
        <dbReference type="ChEBI" id="CHEBI:33019"/>
        <dbReference type="ChEBI" id="CHEBI:78442"/>
        <dbReference type="ChEBI" id="CHEBI:78513"/>
        <dbReference type="ChEBI" id="CHEBI:456215"/>
        <dbReference type="EC" id="6.1.1.19"/>
    </reaction>
</comment>
<evidence type="ECO:0000256" key="3">
    <source>
        <dbReference type="ARBA" id="ARBA00012837"/>
    </source>
</evidence>
<evidence type="ECO:0000256" key="8">
    <source>
        <dbReference type="ARBA" id="ARBA00022917"/>
    </source>
</evidence>
<accession>A0A7C0XBQ2</accession>
<evidence type="ECO:0000256" key="1">
    <source>
        <dbReference type="ARBA" id="ARBA00004496"/>
    </source>
</evidence>
<feature type="domain" description="DALR anticodon binding" evidence="11">
    <location>
        <begin position="154"/>
        <end position="271"/>
    </location>
</feature>
<reference evidence="12" key="1">
    <citation type="journal article" date="2020" name="mSystems">
        <title>Genome- and Community-Level Interaction Insights into Carbon Utilization and Element Cycling Functions of Hydrothermarchaeota in Hydrothermal Sediment.</title>
        <authorList>
            <person name="Zhou Z."/>
            <person name="Liu Y."/>
            <person name="Xu W."/>
            <person name="Pan J."/>
            <person name="Luo Z.H."/>
            <person name="Li M."/>
        </authorList>
    </citation>
    <scope>NUCLEOTIDE SEQUENCE [LARGE SCALE GENOMIC DNA]</scope>
    <source>
        <strain evidence="12">HyVt-237</strain>
    </source>
</reference>
<sequence length="271" mass="31315">HTYMSEGALYFRSSQFGDEKDRVLVRSNGEPTYYFFDLVYHYDKYRRGYEYMIDLLGPDHHGHIARMKAGLEAMGVGGDRLEVLIVQQVNLVRGGERVVMSKRKGEFFTMDQLLDEVGVDAARFFFLLRSVSSHLDFDLDLARTLGRENPVYYVQYLHARARSLLEFASSRGLSPEGADPSELKLPEERTILRKMLFFQDLIEEIARNRSPHLMPHYLLELASLYHNYYQKVRIVTEDEEISRARLLLSLGVGNVVKKGLELIGVEAPERM</sequence>
<dbReference type="Gene3D" id="3.40.50.620">
    <property type="entry name" value="HUPs"/>
    <property type="match status" value="1"/>
</dbReference>
<protein>
    <recommendedName>
        <fullName evidence="3">arginine--tRNA ligase</fullName>
        <ecNumber evidence="3">6.1.1.19</ecNumber>
    </recommendedName>
</protein>
<dbReference type="InterPro" id="IPR014729">
    <property type="entry name" value="Rossmann-like_a/b/a_fold"/>
</dbReference>
<organism evidence="12">
    <name type="scientific">candidate division WOR-3 bacterium</name>
    <dbReference type="NCBI Taxonomy" id="2052148"/>
    <lineage>
        <taxon>Bacteria</taxon>
        <taxon>Bacteria division WOR-3</taxon>
    </lineage>
</organism>
<dbReference type="SUPFAM" id="SSF47323">
    <property type="entry name" value="Anticodon-binding domain of a subclass of class I aminoacyl-tRNA synthetases"/>
    <property type="match status" value="1"/>
</dbReference>
<evidence type="ECO:0000313" key="12">
    <source>
        <dbReference type="EMBL" id="HDM90955.1"/>
    </source>
</evidence>
<dbReference type="GO" id="GO:0005524">
    <property type="term" value="F:ATP binding"/>
    <property type="evidence" value="ECO:0007669"/>
    <property type="project" value="UniProtKB-KW"/>
</dbReference>
<dbReference type="InterPro" id="IPR008909">
    <property type="entry name" value="DALR_anticod-bd"/>
</dbReference>
<comment type="caution">
    <text evidence="12">The sequence shown here is derived from an EMBL/GenBank/DDBJ whole genome shotgun (WGS) entry which is preliminary data.</text>
</comment>
<evidence type="ECO:0000256" key="10">
    <source>
        <dbReference type="ARBA" id="ARBA00049339"/>
    </source>
</evidence>
<dbReference type="InterPro" id="IPR009080">
    <property type="entry name" value="tRNAsynth_Ia_anticodon-bd"/>
</dbReference>
<dbReference type="PANTHER" id="PTHR11956">
    <property type="entry name" value="ARGINYL-TRNA SYNTHETASE"/>
    <property type="match status" value="1"/>
</dbReference>
<name>A0A7C0XBQ2_UNCW3</name>
<keyword evidence="6" id="KW-0547">Nucleotide-binding</keyword>
<dbReference type="EC" id="6.1.1.19" evidence="3"/>
<evidence type="ECO:0000256" key="6">
    <source>
        <dbReference type="ARBA" id="ARBA00022741"/>
    </source>
</evidence>
<dbReference type="GO" id="GO:0004814">
    <property type="term" value="F:arginine-tRNA ligase activity"/>
    <property type="evidence" value="ECO:0007669"/>
    <property type="project" value="UniProtKB-EC"/>
</dbReference>
<proteinExistence type="inferred from homology"/>
<dbReference type="FunFam" id="1.10.730.10:FF:000008">
    <property type="entry name" value="Arginine--tRNA ligase"/>
    <property type="match status" value="1"/>
</dbReference>
<keyword evidence="8" id="KW-0648">Protein biosynthesis</keyword>
<evidence type="ECO:0000259" key="11">
    <source>
        <dbReference type="SMART" id="SM00836"/>
    </source>
</evidence>
<comment type="similarity">
    <text evidence="2">Belongs to the class-I aminoacyl-tRNA synthetase family.</text>
</comment>
<dbReference type="GO" id="GO:0005737">
    <property type="term" value="C:cytoplasm"/>
    <property type="evidence" value="ECO:0007669"/>
    <property type="project" value="UniProtKB-SubCell"/>
</dbReference>
<evidence type="ECO:0000256" key="4">
    <source>
        <dbReference type="ARBA" id="ARBA00022490"/>
    </source>
</evidence>